<dbReference type="Proteomes" id="UP000439903">
    <property type="component" value="Unassembled WGS sequence"/>
</dbReference>
<proteinExistence type="predicted"/>
<keyword evidence="3" id="KW-1185">Reference proteome</keyword>
<feature type="compositionally biased region" description="Acidic residues" evidence="1">
    <location>
        <begin position="66"/>
        <end position="79"/>
    </location>
</feature>
<feature type="region of interest" description="Disordered" evidence="1">
    <location>
        <begin position="31"/>
        <end position="91"/>
    </location>
</feature>
<dbReference type="EMBL" id="WTPW01001957">
    <property type="protein sequence ID" value="KAF0405058.1"/>
    <property type="molecule type" value="Genomic_DNA"/>
</dbReference>
<feature type="compositionally biased region" description="Low complexity" evidence="1">
    <location>
        <begin position="32"/>
        <end position="41"/>
    </location>
</feature>
<evidence type="ECO:0000256" key="1">
    <source>
        <dbReference type="SAM" id="MobiDB-lite"/>
    </source>
</evidence>
<sequence>MKQKTTESIKQKSIVDFFNQENQIINDEYLEDNFSGNSNNDDFSDNGNDSEFDDIYLSDNFPNDDSLPEYDFPEYDDFSDNYGSPSDDYEN</sequence>
<accession>A0A8H3X2P3</accession>
<reference evidence="2 3" key="1">
    <citation type="journal article" date="2019" name="Environ. Microbiol.">
        <title>At the nexus of three kingdoms: the genome of the mycorrhizal fungus Gigaspora margarita provides insights into plant, endobacterial and fungal interactions.</title>
        <authorList>
            <person name="Venice F."/>
            <person name="Ghignone S."/>
            <person name="Salvioli di Fossalunga A."/>
            <person name="Amselem J."/>
            <person name="Novero M."/>
            <person name="Xianan X."/>
            <person name="Sedzielewska Toro K."/>
            <person name="Morin E."/>
            <person name="Lipzen A."/>
            <person name="Grigoriev I.V."/>
            <person name="Henrissat B."/>
            <person name="Martin F.M."/>
            <person name="Bonfante P."/>
        </authorList>
    </citation>
    <scope>NUCLEOTIDE SEQUENCE [LARGE SCALE GENOMIC DNA]</scope>
    <source>
        <strain evidence="2 3">BEG34</strain>
    </source>
</reference>
<comment type="caution">
    <text evidence="2">The sequence shown here is derived from an EMBL/GenBank/DDBJ whole genome shotgun (WGS) entry which is preliminary data.</text>
</comment>
<organism evidence="2 3">
    <name type="scientific">Gigaspora margarita</name>
    <dbReference type="NCBI Taxonomy" id="4874"/>
    <lineage>
        <taxon>Eukaryota</taxon>
        <taxon>Fungi</taxon>
        <taxon>Fungi incertae sedis</taxon>
        <taxon>Mucoromycota</taxon>
        <taxon>Glomeromycotina</taxon>
        <taxon>Glomeromycetes</taxon>
        <taxon>Diversisporales</taxon>
        <taxon>Gigasporaceae</taxon>
        <taxon>Gigaspora</taxon>
    </lineage>
</organism>
<gene>
    <name evidence="2" type="ORF">F8M41_008982</name>
</gene>
<dbReference type="AlphaFoldDB" id="A0A8H3X2P3"/>
<evidence type="ECO:0000313" key="3">
    <source>
        <dbReference type="Proteomes" id="UP000439903"/>
    </source>
</evidence>
<evidence type="ECO:0000313" key="2">
    <source>
        <dbReference type="EMBL" id="KAF0405058.1"/>
    </source>
</evidence>
<feature type="compositionally biased region" description="Acidic residues" evidence="1">
    <location>
        <begin position="42"/>
        <end position="56"/>
    </location>
</feature>
<name>A0A8H3X2P3_GIGMA</name>
<protein>
    <submittedName>
        <fullName evidence="2">Uncharacterized protein</fullName>
    </submittedName>
</protein>